<feature type="transmembrane region" description="Helical" evidence="1">
    <location>
        <begin position="302"/>
        <end position="321"/>
    </location>
</feature>
<feature type="transmembrane region" description="Helical" evidence="1">
    <location>
        <begin position="24"/>
        <end position="42"/>
    </location>
</feature>
<feature type="transmembrane region" description="Helical" evidence="1">
    <location>
        <begin position="129"/>
        <end position="156"/>
    </location>
</feature>
<keyword evidence="3" id="KW-1185">Reference proteome</keyword>
<evidence type="ECO:0000256" key="1">
    <source>
        <dbReference type="SAM" id="Phobius"/>
    </source>
</evidence>
<dbReference type="Pfam" id="PF13346">
    <property type="entry name" value="ABC2_membrane_5"/>
    <property type="match status" value="1"/>
</dbReference>
<proteinExistence type="predicted"/>
<dbReference type="AlphaFoldDB" id="A0A285S029"/>
<feature type="transmembrane region" description="Helical" evidence="1">
    <location>
        <begin position="243"/>
        <end position="263"/>
    </location>
</feature>
<feature type="transmembrane region" description="Helical" evidence="1">
    <location>
        <begin position="395"/>
        <end position="420"/>
    </location>
</feature>
<accession>A0A285S029</accession>
<feature type="transmembrane region" description="Helical" evidence="1">
    <location>
        <begin position="460"/>
        <end position="482"/>
    </location>
</feature>
<protein>
    <submittedName>
        <fullName evidence="2">ABC-2 type transport system permease protein</fullName>
    </submittedName>
</protein>
<dbReference type="OrthoDB" id="2014935at2"/>
<keyword evidence="1" id="KW-1133">Transmembrane helix</keyword>
<feature type="transmembrane region" description="Helical" evidence="1">
    <location>
        <begin position="502"/>
        <end position="523"/>
    </location>
</feature>
<evidence type="ECO:0000313" key="2">
    <source>
        <dbReference type="EMBL" id="SOB99726.1"/>
    </source>
</evidence>
<feature type="transmembrane region" description="Helical" evidence="1">
    <location>
        <begin position="432"/>
        <end position="453"/>
    </location>
</feature>
<name>A0A285S029_9BACL</name>
<feature type="transmembrane region" description="Helical" evidence="1">
    <location>
        <begin position="168"/>
        <end position="189"/>
    </location>
</feature>
<sequence>MNGRHFKGTTQVTKIIFRAQRIKICAWILGIVLVTLAVAYSYPNVYQDDVSKKGFAITMQNPAMVAMLGPGYDEADYFVTVGTQFAHEMLLFTIIAVAVMSILLVGSSTRTDEETGRIEVVRSLPVGRLSYLAASLIVVAIANFLITLFCSIGLYLLNIDGITLQSALLYGGILGVGGLFFGIITALFAQVSPTSRGTTGLSFGVLVVAYLVRAFGDVTSETIAFASPLGWLVRTDVFINNNWWPILLTTLFSVIISFFAFYLNSIRDIDAGFLPSMKGKTHASKFLMTVFGLAFRLQKVKMLSWGVGIFALSASFGAVLGDLETYFSEMEFLQLFFNEQSKVSMTDNFISLLMAIMSLIVAIPVTMTILKLKSEETHNRTENFFSRVISRNHVLSSYTLLAVLESIYLQFLLAIGLWVASSVSLQVAMKSSFIYLPALWLMISLSVMLYGAVPKIMNLIWIYVAFCFIVIYLSEMLNFPLWLRNVSAFESIPNLPAAGMSWSAIIVEFILTIAFSLIGFVSYNRRDLKG</sequence>
<feature type="transmembrane region" description="Helical" evidence="1">
    <location>
        <begin position="349"/>
        <end position="370"/>
    </location>
</feature>
<feature type="transmembrane region" description="Helical" evidence="1">
    <location>
        <begin position="89"/>
        <end position="108"/>
    </location>
</feature>
<keyword evidence="1" id="KW-0812">Transmembrane</keyword>
<keyword evidence="1" id="KW-0472">Membrane</keyword>
<gene>
    <name evidence="2" type="ORF">SAMN05880501_102259</name>
</gene>
<dbReference type="Proteomes" id="UP000219636">
    <property type="component" value="Unassembled WGS sequence"/>
</dbReference>
<dbReference type="EMBL" id="OBMQ01000002">
    <property type="protein sequence ID" value="SOB99726.1"/>
    <property type="molecule type" value="Genomic_DNA"/>
</dbReference>
<dbReference type="InterPro" id="IPR025699">
    <property type="entry name" value="ABC2_memb-like"/>
</dbReference>
<dbReference type="RefSeq" id="WP_097072604.1">
    <property type="nucleotide sequence ID" value="NZ_OBMQ01000002.1"/>
</dbReference>
<organism evidence="2 3">
    <name type="scientific">Ureibacillus xyleni</name>
    <dbReference type="NCBI Taxonomy" id="614648"/>
    <lineage>
        <taxon>Bacteria</taxon>
        <taxon>Bacillati</taxon>
        <taxon>Bacillota</taxon>
        <taxon>Bacilli</taxon>
        <taxon>Bacillales</taxon>
        <taxon>Caryophanaceae</taxon>
        <taxon>Ureibacillus</taxon>
    </lineage>
</organism>
<evidence type="ECO:0000313" key="3">
    <source>
        <dbReference type="Proteomes" id="UP000219636"/>
    </source>
</evidence>
<reference evidence="3" key="1">
    <citation type="submission" date="2017-08" db="EMBL/GenBank/DDBJ databases">
        <authorList>
            <person name="Varghese N."/>
            <person name="Submissions S."/>
        </authorList>
    </citation>
    <scope>NUCLEOTIDE SEQUENCE [LARGE SCALE GENOMIC DNA]</scope>
    <source>
        <strain evidence="3">JC22</strain>
    </source>
</reference>
<feature type="transmembrane region" description="Helical" evidence="1">
    <location>
        <begin position="201"/>
        <end position="223"/>
    </location>
</feature>